<dbReference type="GO" id="GO:0016779">
    <property type="term" value="F:nucleotidyltransferase activity"/>
    <property type="evidence" value="ECO:0007669"/>
    <property type="project" value="UniProtKB-KW"/>
</dbReference>
<dbReference type="AlphaFoldDB" id="A0A4Q7NWJ5"/>
<dbReference type="Proteomes" id="UP000293638">
    <property type="component" value="Unassembled WGS sequence"/>
</dbReference>
<name>A0A4Q7NWJ5_9ACTN</name>
<dbReference type="InterPro" id="IPR025877">
    <property type="entry name" value="MobA-like_NTP_Trfase"/>
</dbReference>
<reference evidence="2 3" key="1">
    <citation type="submission" date="2019-02" db="EMBL/GenBank/DDBJ databases">
        <title>Genomic Encyclopedia of Type Strains, Phase IV (KMG-IV): sequencing the most valuable type-strain genomes for metagenomic binning, comparative biology and taxonomic classification.</title>
        <authorList>
            <person name="Goeker M."/>
        </authorList>
    </citation>
    <scope>NUCLEOTIDE SEQUENCE [LARGE SCALE GENOMIC DNA]</scope>
    <source>
        <strain evidence="2 3">DSM 45622</strain>
    </source>
</reference>
<dbReference type="Gene3D" id="3.90.550.10">
    <property type="entry name" value="Spore Coat Polysaccharide Biosynthesis Protein SpsA, Chain A"/>
    <property type="match status" value="1"/>
</dbReference>
<evidence type="ECO:0000259" key="1">
    <source>
        <dbReference type="Pfam" id="PF12804"/>
    </source>
</evidence>
<feature type="domain" description="MobA-like NTP transferase" evidence="1">
    <location>
        <begin position="5"/>
        <end position="160"/>
    </location>
</feature>
<dbReference type="PANTHER" id="PTHR43777:SF1">
    <property type="entry name" value="MOLYBDENUM COFACTOR CYTIDYLYLTRANSFERASE"/>
    <property type="match status" value="1"/>
</dbReference>
<comment type="caution">
    <text evidence="2">The sequence shown here is derived from an EMBL/GenBank/DDBJ whole genome shotgun (WGS) entry which is preliminary data.</text>
</comment>
<keyword evidence="2" id="KW-0808">Transferase</keyword>
<protein>
    <submittedName>
        <fullName evidence="2">Molybdenum cofactor cytidylyltransferase</fullName>
    </submittedName>
</protein>
<evidence type="ECO:0000313" key="2">
    <source>
        <dbReference type="EMBL" id="RZS91686.1"/>
    </source>
</evidence>
<dbReference type="OrthoDB" id="285216at2"/>
<dbReference type="Pfam" id="PF12804">
    <property type="entry name" value="NTP_transf_3"/>
    <property type="match status" value="1"/>
</dbReference>
<dbReference type="PANTHER" id="PTHR43777">
    <property type="entry name" value="MOLYBDENUM COFACTOR CYTIDYLYLTRANSFERASE"/>
    <property type="match status" value="1"/>
</dbReference>
<accession>A0A4Q7NWJ5</accession>
<dbReference type="EMBL" id="SGXD01000001">
    <property type="protein sequence ID" value="RZS91686.1"/>
    <property type="molecule type" value="Genomic_DNA"/>
</dbReference>
<gene>
    <name evidence="2" type="ORF">EV189_0933</name>
</gene>
<keyword evidence="2" id="KW-0548">Nucleotidyltransferase</keyword>
<dbReference type="RefSeq" id="WP_130491720.1">
    <property type="nucleotide sequence ID" value="NZ_SGXD01000001.1"/>
</dbReference>
<dbReference type="SUPFAM" id="SSF53448">
    <property type="entry name" value="Nucleotide-diphospho-sugar transferases"/>
    <property type="match status" value="1"/>
</dbReference>
<proteinExistence type="predicted"/>
<sequence>MSVWALVLAAGASRRLGRPKQLEVVRGRPLLAHALDAASAADEVLVLTGAYAERMGGLLPDVPVLHIANWGRGMGHVLACGVRALPPEAEAVVVLLADTPGIGASAVGEVIAAWHAGAGPVVSAEYDGVSGHPRLFDRSLFAELGDLEGDTGAASLLQRHPVALVPVLGDPVDIDDEETLALAR</sequence>
<keyword evidence="3" id="KW-1185">Reference proteome</keyword>
<dbReference type="CDD" id="cd04182">
    <property type="entry name" value="GT_2_like_f"/>
    <property type="match status" value="1"/>
</dbReference>
<dbReference type="InterPro" id="IPR029044">
    <property type="entry name" value="Nucleotide-diphossugar_trans"/>
</dbReference>
<organism evidence="2 3">
    <name type="scientific">Motilibacter rhizosphaerae</name>
    <dbReference type="NCBI Taxonomy" id="598652"/>
    <lineage>
        <taxon>Bacteria</taxon>
        <taxon>Bacillati</taxon>
        <taxon>Actinomycetota</taxon>
        <taxon>Actinomycetes</taxon>
        <taxon>Motilibacterales</taxon>
        <taxon>Motilibacteraceae</taxon>
        <taxon>Motilibacter</taxon>
    </lineage>
</organism>
<evidence type="ECO:0000313" key="3">
    <source>
        <dbReference type="Proteomes" id="UP000293638"/>
    </source>
</evidence>